<dbReference type="Gene3D" id="3.10.350.10">
    <property type="entry name" value="LysM domain"/>
    <property type="match status" value="1"/>
</dbReference>
<protein>
    <submittedName>
        <fullName evidence="2">DUF3794 domain-containing protein</fullName>
    </submittedName>
</protein>
<reference evidence="2 3" key="1">
    <citation type="submission" date="2020-08" db="EMBL/GenBank/DDBJ databases">
        <title>Genome public.</title>
        <authorList>
            <person name="Liu C."/>
            <person name="Sun Q."/>
        </authorList>
    </citation>
    <scope>NUCLEOTIDE SEQUENCE [LARGE SCALE GENOMIC DNA]</scope>
    <source>
        <strain evidence="2 3">BX0805</strain>
    </source>
</reference>
<dbReference type="Pfam" id="PF12673">
    <property type="entry name" value="SipL"/>
    <property type="match status" value="3"/>
</dbReference>
<evidence type="ECO:0000313" key="3">
    <source>
        <dbReference type="Proteomes" id="UP000621540"/>
    </source>
</evidence>
<gene>
    <name evidence="2" type="ORF">H8Z76_05480</name>
</gene>
<sequence>MVLKKKYIHRNQEKGQAVSQLTLDDDFNISDHKPDVVKVIQDKGEIRLEEVRVSDGHVWVKGTLEFAILYKSDQSQMRIASLTGSIPFQENLGMDQVTETDTVKIHTQIEDLSIGIINSRKLNIRALVFLRASAETIGDEAVAYDIEEEEAVEKNVSSREVLSLIMAKRDNCRFKQEITLPSNKPNVSELLWKNVQIRCLDTRLKEGKIEVTGEVLVFVIYNGVEEEEKLQWMETALPLRADVECALPEEELIAQIQVNPGLMELIVKPDYDGEERMLALDLTLDLDIHVWREEPVEVLEDLYSLKKNLIPEYEEGTLEKLLMKNNTKCRVEERMEIPREEGNILQICSCSGKAAVENSRVTENGVEVEGTLQVQILFVTAEDASPIGAWETLLPFRQLIEADGITSDTRTELECCVEQLSAILLDGGNVEIKATVDLNLIAFFKQHIKILKEVKEEELNLDVLQKRPGITGYIVKEGDSMWNIAKENHTTVQNIIDTNELSGTQMKTGEKLLIVKAVS</sequence>
<feature type="domain" description="LysM" evidence="1">
    <location>
        <begin position="471"/>
        <end position="514"/>
    </location>
</feature>
<proteinExistence type="predicted"/>
<dbReference type="InterPro" id="IPR018392">
    <property type="entry name" value="LysM"/>
</dbReference>
<comment type="caution">
    <text evidence="2">The sequence shown here is derived from an EMBL/GenBank/DDBJ whole genome shotgun (WGS) entry which is preliminary data.</text>
</comment>
<dbReference type="EMBL" id="JACOQH010000003">
    <property type="protein sequence ID" value="MBC5753483.1"/>
    <property type="molecule type" value="Genomic_DNA"/>
</dbReference>
<dbReference type="SMART" id="SM00257">
    <property type="entry name" value="LysM"/>
    <property type="match status" value="1"/>
</dbReference>
<evidence type="ECO:0000259" key="1">
    <source>
        <dbReference type="PROSITE" id="PS51782"/>
    </source>
</evidence>
<organism evidence="2 3">
    <name type="scientific">Roseburia yibonii</name>
    <dbReference type="NCBI Taxonomy" id="2763063"/>
    <lineage>
        <taxon>Bacteria</taxon>
        <taxon>Bacillati</taxon>
        <taxon>Bacillota</taxon>
        <taxon>Clostridia</taxon>
        <taxon>Lachnospirales</taxon>
        <taxon>Lachnospiraceae</taxon>
        <taxon>Roseburia</taxon>
    </lineage>
</organism>
<dbReference type="CDD" id="cd00118">
    <property type="entry name" value="LysM"/>
    <property type="match status" value="1"/>
</dbReference>
<dbReference type="RefSeq" id="WP_186981896.1">
    <property type="nucleotide sequence ID" value="NZ_JACOQH010000003.1"/>
</dbReference>
<name>A0ABR7I965_9FIRM</name>
<evidence type="ECO:0000313" key="2">
    <source>
        <dbReference type="EMBL" id="MBC5753483.1"/>
    </source>
</evidence>
<dbReference type="SUPFAM" id="SSF54106">
    <property type="entry name" value="LysM domain"/>
    <property type="match status" value="1"/>
</dbReference>
<dbReference type="InterPro" id="IPR024300">
    <property type="entry name" value="SipL_SPOCS_dom"/>
</dbReference>
<dbReference type="Pfam" id="PF01476">
    <property type="entry name" value="LysM"/>
    <property type="match status" value="1"/>
</dbReference>
<accession>A0ABR7I965</accession>
<dbReference type="PROSITE" id="PS51782">
    <property type="entry name" value="LYSM"/>
    <property type="match status" value="1"/>
</dbReference>
<keyword evidence="3" id="KW-1185">Reference proteome</keyword>
<dbReference type="Proteomes" id="UP000621540">
    <property type="component" value="Unassembled WGS sequence"/>
</dbReference>
<dbReference type="InterPro" id="IPR036779">
    <property type="entry name" value="LysM_dom_sf"/>
</dbReference>